<keyword evidence="3" id="KW-0804">Transcription</keyword>
<protein>
    <submittedName>
        <fullName evidence="3">DNA-directed RNA polymerase subunit beta</fullName>
    </submittedName>
</protein>
<dbReference type="Proteomes" id="UP001595387">
    <property type="component" value="Unassembled WGS sequence"/>
</dbReference>
<evidence type="ECO:0000313" key="3">
    <source>
        <dbReference type="EMBL" id="MFC2948874.1"/>
    </source>
</evidence>
<keyword evidence="2" id="KW-0472">Membrane</keyword>
<accession>A0ABV7A7U2</accession>
<feature type="compositionally biased region" description="Basic and acidic residues" evidence="1">
    <location>
        <begin position="30"/>
        <end position="42"/>
    </location>
</feature>
<reference evidence="4" key="1">
    <citation type="journal article" date="2019" name="Int. J. Syst. Evol. Microbiol.">
        <title>The Global Catalogue of Microorganisms (GCM) 10K type strain sequencing project: providing services to taxonomists for standard genome sequencing and annotation.</title>
        <authorList>
            <consortium name="The Broad Institute Genomics Platform"/>
            <consortium name="The Broad Institute Genome Sequencing Center for Infectious Disease"/>
            <person name="Wu L."/>
            <person name="Ma J."/>
        </authorList>
    </citation>
    <scope>NUCLEOTIDE SEQUENCE [LARGE SCALE GENOMIC DNA]</scope>
    <source>
        <strain evidence="4">KCTC 13193</strain>
    </source>
</reference>
<sequence>MSNNQSEQQSRKAYKKSKKNQSAKPATDATSRKEWKEQKQEESLASFQRRRRAFPIWLRVIVVILLAAMALIVGLMIGYSVLGDGHPMEILRKDTWQHIYEIVFQGTN</sequence>
<evidence type="ECO:0000313" key="4">
    <source>
        <dbReference type="Proteomes" id="UP001595387"/>
    </source>
</evidence>
<evidence type="ECO:0000256" key="1">
    <source>
        <dbReference type="SAM" id="MobiDB-lite"/>
    </source>
</evidence>
<dbReference type="GO" id="GO:0000428">
    <property type="term" value="C:DNA-directed RNA polymerase complex"/>
    <property type="evidence" value="ECO:0007669"/>
    <property type="project" value="UniProtKB-KW"/>
</dbReference>
<keyword evidence="2" id="KW-1133">Transmembrane helix</keyword>
<dbReference type="EMBL" id="JBHRRZ010000017">
    <property type="protein sequence ID" value="MFC2948874.1"/>
    <property type="molecule type" value="Genomic_DNA"/>
</dbReference>
<keyword evidence="2" id="KW-0812">Transmembrane</keyword>
<name>A0ABV7A7U2_9BACI</name>
<keyword evidence="3" id="KW-0240">DNA-directed RNA polymerase</keyword>
<proteinExistence type="predicted"/>
<dbReference type="InterPro" id="IPR024596">
    <property type="entry name" value="RNApol_su_b/EpuA"/>
</dbReference>
<dbReference type="RefSeq" id="WP_390306354.1">
    <property type="nucleotide sequence ID" value="NZ_JBHRRZ010000017.1"/>
</dbReference>
<evidence type="ECO:0000256" key="2">
    <source>
        <dbReference type="SAM" id="Phobius"/>
    </source>
</evidence>
<feature type="transmembrane region" description="Helical" evidence="2">
    <location>
        <begin position="56"/>
        <end position="82"/>
    </location>
</feature>
<comment type="caution">
    <text evidence="3">The sequence shown here is derived from an EMBL/GenBank/DDBJ whole genome shotgun (WGS) entry which is preliminary data.</text>
</comment>
<gene>
    <name evidence="3" type="ORF">ACFODW_11065</name>
</gene>
<feature type="compositionally biased region" description="Basic residues" evidence="1">
    <location>
        <begin position="12"/>
        <end position="21"/>
    </location>
</feature>
<keyword evidence="4" id="KW-1185">Reference proteome</keyword>
<dbReference type="Pfam" id="PF11772">
    <property type="entry name" value="EpuA"/>
    <property type="match status" value="1"/>
</dbReference>
<feature type="region of interest" description="Disordered" evidence="1">
    <location>
        <begin position="1"/>
        <end position="47"/>
    </location>
</feature>
<organism evidence="3 4">
    <name type="scientific">Virgibacillus sediminis</name>
    <dbReference type="NCBI Taxonomy" id="202260"/>
    <lineage>
        <taxon>Bacteria</taxon>
        <taxon>Bacillati</taxon>
        <taxon>Bacillota</taxon>
        <taxon>Bacilli</taxon>
        <taxon>Bacillales</taxon>
        <taxon>Bacillaceae</taxon>
        <taxon>Virgibacillus</taxon>
    </lineage>
</organism>